<dbReference type="Proteomes" id="UP000011885">
    <property type="component" value="Unassembled WGS sequence"/>
</dbReference>
<dbReference type="AlphaFoldDB" id="M5UA14"/>
<accession>M5UA14</accession>
<sequence>MMRCLKSARAPAVFATKLCTTHLLRQIRSRVGQKRILCENWLIERDDAADPT</sequence>
<evidence type="ECO:0000313" key="2">
    <source>
        <dbReference type="Proteomes" id="UP000011885"/>
    </source>
</evidence>
<name>M5UA14_9BACT</name>
<organism evidence="1 2">
    <name type="scientific">Rhodopirellula sallentina SM41</name>
    <dbReference type="NCBI Taxonomy" id="1263870"/>
    <lineage>
        <taxon>Bacteria</taxon>
        <taxon>Pseudomonadati</taxon>
        <taxon>Planctomycetota</taxon>
        <taxon>Planctomycetia</taxon>
        <taxon>Pirellulales</taxon>
        <taxon>Pirellulaceae</taxon>
        <taxon>Rhodopirellula</taxon>
    </lineage>
</organism>
<dbReference type="PATRIC" id="fig|1263870.3.peg.6004"/>
<gene>
    <name evidence="1" type="ORF">RSSM_05667</name>
</gene>
<dbReference type="EMBL" id="ANOH01000400">
    <property type="protein sequence ID" value="EMI52853.1"/>
    <property type="molecule type" value="Genomic_DNA"/>
</dbReference>
<proteinExistence type="predicted"/>
<comment type="caution">
    <text evidence="1">The sequence shown here is derived from an EMBL/GenBank/DDBJ whole genome shotgun (WGS) entry which is preliminary data.</text>
</comment>
<evidence type="ECO:0000313" key="1">
    <source>
        <dbReference type="EMBL" id="EMI52853.1"/>
    </source>
</evidence>
<reference evidence="1 2" key="1">
    <citation type="journal article" date="2013" name="Mar. Genomics">
        <title>Expression of sulfatases in Rhodopirellula baltica and the diversity of sulfatases in the genus Rhodopirellula.</title>
        <authorList>
            <person name="Wegner C.E."/>
            <person name="Richter-Heitmann T."/>
            <person name="Klindworth A."/>
            <person name="Klockow C."/>
            <person name="Richter M."/>
            <person name="Achstetter T."/>
            <person name="Glockner F.O."/>
            <person name="Harder J."/>
        </authorList>
    </citation>
    <scope>NUCLEOTIDE SEQUENCE [LARGE SCALE GENOMIC DNA]</scope>
    <source>
        <strain evidence="1 2">SM41</strain>
    </source>
</reference>
<protein>
    <submittedName>
        <fullName evidence="1">Uncharacterized protein</fullName>
    </submittedName>
</protein>
<keyword evidence="2" id="KW-1185">Reference proteome</keyword>